<feature type="transmembrane region" description="Helical" evidence="1">
    <location>
        <begin position="129"/>
        <end position="151"/>
    </location>
</feature>
<organism evidence="2 3">
    <name type="scientific">Rubrobacter tropicus</name>
    <dbReference type="NCBI Taxonomy" id="2653851"/>
    <lineage>
        <taxon>Bacteria</taxon>
        <taxon>Bacillati</taxon>
        <taxon>Actinomycetota</taxon>
        <taxon>Rubrobacteria</taxon>
        <taxon>Rubrobacterales</taxon>
        <taxon>Rubrobacteraceae</taxon>
        <taxon>Rubrobacter</taxon>
    </lineage>
</organism>
<protein>
    <submittedName>
        <fullName evidence="2">Uncharacterized protein</fullName>
    </submittedName>
</protein>
<dbReference type="KEGG" id="rub:GBA63_19245"/>
<dbReference type="RefSeq" id="WP_166178824.1">
    <property type="nucleotide sequence ID" value="NZ_CP045119.1"/>
</dbReference>
<keyword evidence="1" id="KW-0812">Transmembrane</keyword>
<evidence type="ECO:0000313" key="2">
    <source>
        <dbReference type="EMBL" id="QIN84538.1"/>
    </source>
</evidence>
<evidence type="ECO:0000256" key="1">
    <source>
        <dbReference type="SAM" id="Phobius"/>
    </source>
</evidence>
<dbReference type="AlphaFoldDB" id="A0A6G8QDM6"/>
<feature type="transmembrane region" description="Helical" evidence="1">
    <location>
        <begin position="30"/>
        <end position="47"/>
    </location>
</feature>
<keyword evidence="1" id="KW-1133">Transmembrane helix</keyword>
<sequence length="165" mass="17383">MWGRGVGHNIGYTGPVEALAGIGGWGRRRYLVALVAGLGWLFLSGLPTEMLDTPLFVRMTPVRWWDYPFWVAGAALVGLLAATYVAAPEEPDGAQGGKFFGGGLLSVFAIGCPVCNKLVVLALGTGGALSYFAPIQPLLGFLSLVLLGYALRVRLAAERSCRAAS</sequence>
<keyword evidence="3" id="KW-1185">Reference proteome</keyword>
<reference evidence="2 3" key="1">
    <citation type="submission" date="2019-10" db="EMBL/GenBank/DDBJ databases">
        <title>Rubrobacter sp nov SCSIO 52090 isolated from a deep-sea sediment in the South China Sea.</title>
        <authorList>
            <person name="Chen R.W."/>
        </authorList>
    </citation>
    <scope>NUCLEOTIDE SEQUENCE [LARGE SCALE GENOMIC DNA]</scope>
    <source>
        <strain evidence="2 3">SCSIO 52909</strain>
    </source>
</reference>
<dbReference type="EMBL" id="CP045119">
    <property type="protein sequence ID" value="QIN84538.1"/>
    <property type="molecule type" value="Genomic_DNA"/>
</dbReference>
<feature type="transmembrane region" description="Helical" evidence="1">
    <location>
        <begin position="67"/>
        <end position="87"/>
    </location>
</feature>
<proteinExistence type="predicted"/>
<feature type="transmembrane region" description="Helical" evidence="1">
    <location>
        <begin position="99"/>
        <end position="123"/>
    </location>
</feature>
<accession>A0A6G8QDM6</accession>
<evidence type="ECO:0000313" key="3">
    <source>
        <dbReference type="Proteomes" id="UP000501452"/>
    </source>
</evidence>
<dbReference type="Proteomes" id="UP000501452">
    <property type="component" value="Chromosome"/>
</dbReference>
<keyword evidence="1" id="KW-0472">Membrane</keyword>
<name>A0A6G8QDM6_9ACTN</name>
<gene>
    <name evidence="2" type="ORF">GBA63_19245</name>
</gene>